<dbReference type="GO" id="GO:0008270">
    <property type="term" value="F:zinc ion binding"/>
    <property type="evidence" value="ECO:0007669"/>
    <property type="project" value="InterPro"/>
</dbReference>
<organism evidence="8 9">
    <name type="scientific">Actinomadura macrotermitis</name>
    <dbReference type="NCBI Taxonomy" id="2585200"/>
    <lineage>
        <taxon>Bacteria</taxon>
        <taxon>Bacillati</taxon>
        <taxon>Actinomycetota</taxon>
        <taxon>Actinomycetes</taxon>
        <taxon>Streptosporangiales</taxon>
        <taxon>Thermomonosporaceae</taxon>
        <taxon>Actinomadura</taxon>
    </lineage>
</organism>
<evidence type="ECO:0000259" key="6">
    <source>
        <dbReference type="Pfam" id="PF00107"/>
    </source>
</evidence>
<dbReference type="RefSeq" id="WP_153541868.1">
    <property type="nucleotide sequence ID" value="NZ_WEGH01000007.1"/>
</dbReference>
<dbReference type="PANTHER" id="PTHR43401">
    <property type="entry name" value="L-THREONINE 3-DEHYDROGENASE"/>
    <property type="match status" value="1"/>
</dbReference>
<keyword evidence="2 5" id="KW-0479">Metal-binding</keyword>
<dbReference type="InterPro" id="IPR013149">
    <property type="entry name" value="ADH-like_C"/>
</dbReference>
<evidence type="ECO:0000313" key="9">
    <source>
        <dbReference type="Proteomes" id="UP000487268"/>
    </source>
</evidence>
<name>A0A7K0C887_9ACTN</name>
<evidence type="ECO:0000259" key="7">
    <source>
        <dbReference type="Pfam" id="PF08240"/>
    </source>
</evidence>
<comment type="cofactor">
    <cofactor evidence="1 5">
        <name>Zn(2+)</name>
        <dbReference type="ChEBI" id="CHEBI:29105"/>
    </cofactor>
</comment>
<evidence type="ECO:0000256" key="3">
    <source>
        <dbReference type="ARBA" id="ARBA00022833"/>
    </source>
</evidence>
<feature type="domain" description="Alcohol dehydrogenase-like N-terminal" evidence="7">
    <location>
        <begin position="27"/>
        <end position="148"/>
    </location>
</feature>
<keyword evidence="9" id="KW-1185">Reference proteome</keyword>
<reference evidence="8 9" key="1">
    <citation type="submission" date="2019-10" db="EMBL/GenBank/DDBJ databases">
        <title>Actinomadura rubteroloni sp. nov. and Actinomadura macrotermitis sp. nov., isolated from the gut of fungus growing-termite Macrotermes natalensis.</title>
        <authorList>
            <person name="Benndorf R."/>
            <person name="Martin K."/>
            <person name="Kuefner M."/>
            <person name="De Beer W."/>
            <person name="Kaster A.-K."/>
            <person name="Vollmers J."/>
            <person name="Poulsen M."/>
            <person name="Beemelmanns C."/>
        </authorList>
    </citation>
    <scope>NUCLEOTIDE SEQUENCE [LARGE SCALE GENOMIC DNA]</scope>
    <source>
        <strain evidence="8 9">RB68</strain>
    </source>
</reference>
<dbReference type="SUPFAM" id="SSF50129">
    <property type="entry name" value="GroES-like"/>
    <property type="match status" value="1"/>
</dbReference>
<keyword evidence="3 5" id="KW-0862">Zinc</keyword>
<dbReference type="InterPro" id="IPR002328">
    <property type="entry name" value="ADH_Zn_CS"/>
</dbReference>
<sequence>MSEMKAARAHKGSDVLHLERVPVPEPGEHDVLVRVAAAGLAPSTMKLLAAGMFRHLPTVPGHEAAGTVERVGSGVDPALLGRRVRVHPMLSCGECGYCTSDRQQMCAEAAMIGQGAFGTGALELYARYHDGGLAEFVRAPHWLIDEIPDNVSFDLAAKVHDLGNAVRALKCAGDLGAATVVVTAATGTMGTATIMLAEHFGIGRLVLVGRSAERLRAARELVPHLRADTIALEDLGPDWQTAGGLTARIRELVPAGPEAVLDYLPGGPGGEQALRSLANGGVFVHMGGNPAPIAVPMRETMLGCWRFVGTRACTRGDTDTVLSLLASGKLQAERLITHRFALDDIGAALTALNERSEPMWMGVIRP</sequence>
<evidence type="ECO:0000256" key="2">
    <source>
        <dbReference type="ARBA" id="ARBA00022723"/>
    </source>
</evidence>
<dbReference type="AlphaFoldDB" id="A0A7K0C887"/>
<accession>A0A7K0C887</accession>
<dbReference type="Pfam" id="PF08240">
    <property type="entry name" value="ADH_N"/>
    <property type="match status" value="1"/>
</dbReference>
<evidence type="ECO:0000313" key="8">
    <source>
        <dbReference type="EMBL" id="MQY09677.1"/>
    </source>
</evidence>
<dbReference type="PANTHER" id="PTHR43401:SF5">
    <property type="entry name" value="ALCOHOL DEHYDROGENASE-RELATED"/>
    <property type="match status" value="1"/>
</dbReference>
<dbReference type="PROSITE" id="PS00059">
    <property type="entry name" value="ADH_ZINC"/>
    <property type="match status" value="1"/>
</dbReference>
<dbReference type="EMBL" id="WEGH01000007">
    <property type="protein sequence ID" value="MQY09677.1"/>
    <property type="molecule type" value="Genomic_DNA"/>
</dbReference>
<dbReference type="InterPro" id="IPR036291">
    <property type="entry name" value="NAD(P)-bd_dom_sf"/>
</dbReference>
<dbReference type="Gene3D" id="3.90.180.10">
    <property type="entry name" value="Medium-chain alcohol dehydrogenases, catalytic domain"/>
    <property type="match status" value="1"/>
</dbReference>
<evidence type="ECO:0000256" key="1">
    <source>
        <dbReference type="ARBA" id="ARBA00001947"/>
    </source>
</evidence>
<dbReference type="InterPro" id="IPR050129">
    <property type="entry name" value="Zn_alcohol_dh"/>
</dbReference>
<gene>
    <name evidence="8" type="ORF">ACRB68_78060</name>
</gene>
<evidence type="ECO:0000256" key="4">
    <source>
        <dbReference type="ARBA" id="ARBA00023002"/>
    </source>
</evidence>
<keyword evidence="4 8" id="KW-0560">Oxidoreductase</keyword>
<dbReference type="InterPro" id="IPR013154">
    <property type="entry name" value="ADH-like_N"/>
</dbReference>
<dbReference type="Proteomes" id="UP000487268">
    <property type="component" value="Unassembled WGS sequence"/>
</dbReference>
<feature type="domain" description="Alcohol dehydrogenase-like C-terminal" evidence="6">
    <location>
        <begin position="189"/>
        <end position="326"/>
    </location>
</feature>
<dbReference type="SUPFAM" id="SSF51735">
    <property type="entry name" value="NAD(P)-binding Rossmann-fold domains"/>
    <property type="match status" value="1"/>
</dbReference>
<comment type="caution">
    <text evidence="8">The sequence shown here is derived from an EMBL/GenBank/DDBJ whole genome shotgun (WGS) entry which is preliminary data.</text>
</comment>
<proteinExistence type="inferred from homology"/>
<evidence type="ECO:0000256" key="5">
    <source>
        <dbReference type="RuleBase" id="RU361277"/>
    </source>
</evidence>
<dbReference type="Pfam" id="PF00107">
    <property type="entry name" value="ADH_zinc_N"/>
    <property type="match status" value="1"/>
</dbReference>
<dbReference type="GO" id="GO:0004022">
    <property type="term" value="F:alcohol dehydrogenase (NAD+) activity"/>
    <property type="evidence" value="ECO:0007669"/>
    <property type="project" value="UniProtKB-EC"/>
</dbReference>
<protein>
    <submittedName>
        <fullName evidence="8">Alcohol dehydrogenase</fullName>
        <ecNumber evidence="8">1.1.1.1</ecNumber>
    </submittedName>
</protein>
<comment type="similarity">
    <text evidence="5">Belongs to the zinc-containing alcohol dehydrogenase family.</text>
</comment>
<dbReference type="InterPro" id="IPR011032">
    <property type="entry name" value="GroES-like_sf"/>
</dbReference>
<dbReference type="EC" id="1.1.1.1" evidence="8"/>
<dbReference type="OrthoDB" id="3567264at2"/>